<evidence type="ECO:0000313" key="1">
    <source>
        <dbReference type="EMBL" id="JAD22479.1"/>
    </source>
</evidence>
<name>A0A0A8Y9J3_ARUDO</name>
<proteinExistence type="predicted"/>
<reference evidence="1" key="1">
    <citation type="submission" date="2014-09" db="EMBL/GenBank/DDBJ databases">
        <authorList>
            <person name="Magalhaes I.L.F."/>
            <person name="Oliveira U."/>
            <person name="Santos F.R."/>
            <person name="Vidigal T.H.D.A."/>
            <person name="Brescovit A.D."/>
            <person name="Santos A.J."/>
        </authorList>
    </citation>
    <scope>NUCLEOTIDE SEQUENCE</scope>
    <source>
        <tissue evidence="1">Shoot tissue taken approximately 20 cm above the soil surface</tissue>
    </source>
</reference>
<protein>
    <submittedName>
        <fullName evidence="1">Uncharacterized protein</fullName>
    </submittedName>
</protein>
<accession>A0A0A8Y9J3</accession>
<reference evidence="1" key="2">
    <citation type="journal article" date="2015" name="Data Brief">
        <title>Shoot transcriptome of the giant reed, Arundo donax.</title>
        <authorList>
            <person name="Barrero R.A."/>
            <person name="Guerrero F.D."/>
            <person name="Moolhuijzen P."/>
            <person name="Goolsby J.A."/>
            <person name="Tidwell J."/>
            <person name="Bellgard S.E."/>
            <person name="Bellgard M.I."/>
        </authorList>
    </citation>
    <scope>NUCLEOTIDE SEQUENCE</scope>
    <source>
        <tissue evidence="1">Shoot tissue taken approximately 20 cm above the soil surface</tissue>
    </source>
</reference>
<dbReference type="EMBL" id="GBRH01275416">
    <property type="protein sequence ID" value="JAD22479.1"/>
    <property type="molecule type" value="Transcribed_RNA"/>
</dbReference>
<organism evidence="1">
    <name type="scientific">Arundo donax</name>
    <name type="common">Giant reed</name>
    <name type="synonym">Donax arundinaceus</name>
    <dbReference type="NCBI Taxonomy" id="35708"/>
    <lineage>
        <taxon>Eukaryota</taxon>
        <taxon>Viridiplantae</taxon>
        <taxon>Streptophyta</taxon>
        <taxon>Embryophyta</taxon>
        <taxon>Tracheophyta</taxon>
        <taxon>Spermatophyta</taxon>
        <taxon>Magnoliopsida</taxon>
        <taxon>Liliopsida</taxon>
        <taxon>Poales</taxon>
        <taxon>Poaceae</taxon>
        <taxon>PACMAD clade</taxon>
        <taxon>Arundinoideae</taxon>
        <taxon>Arundineae</taxon>
        <taxon>Arundo</taxon>
    </lineage>
</organism>
<dbReference type="AlphaFoldDB" id="A0A0A8Y9J3"/>
<sequence>MRTVVDQSGDSELRTTWVRASVVSGGPGTTTVA</sequence>